<dbReference type="EMBL" id="JAIQCJ010000875">
    <property type="protein sequence ID" value="KAJ8794134.1"/>
    <property type="molecule type" value="Genomic_DNA"/>
</dbReference>
<comment type="caution">
    <text evidence="1">The sequence shown here is derived from an EMBL/GenBank/DDBJ whole genome shotgun (WGS) entry which is preliminary data.</text>
</comment>
<accession>A0AB34HUH1</accession>
<protein>
    <submittedName>
        <fullName evidence="1">Uncharacterized protein</fullName>
    </submittedName>
</protein>
<dbReference type="InterPro" id="IPR011992">
    <property type="entry name" value="EF-hand-dom_pair"/>
</dbReference>
<sequence>MHWLKFQALKPKLLDMMDDILNRHLGHDYEGPGEDTDDVEWVVDKEKPTCNEIYILSPFSSQIMNQDGLLGDEEFVLGNHLAKVKLKGHKVPADLPPCLISSSEQKQQ</sequence>
<dbReference type="Gene3D" id="1.10.238.10">
    <property type="entry name" value="EF-hand"/>
    <property type="match status" value="1"/>
</dbReference>
<dbReference type="AlphaFoldDB" id="A0AB34HUH1"/>
<name>A0AB34HUH1_ESCRO</name>
<dbReference type="SUPFAM" id="SSF47473">
    <property type="entry name" value="EF-hand"/>
    <property type="match status" value="1"/>
</dbReference>
<gene>
    <name evidence="1" type="ORF">J1605_019048</name>
</gene>
<dbReference type="Proteomes" id="UP001159641">
    <property type="component" value="Unassembled WGS sequence"/>
</dbReference>
<evidence type="ECO:0000313" key="1">
    <source>
        <dbReference type="EMBL" id="KAJ8794134.1"/>
    </source>
</evidence>
<reference evidence="1 2" key="1">
    <citation type="submission" date="2022-11" db="EMBL/GenBank/DDBJ databases">
        <title>Whole genome sequence of Eschrichtius robustus ER-17-0199.</title>
        <authorList>
            <person name="Bruniche-Olsen A."/>
            <person name="Black A.N."/>
            <person name="Fields C.J."/>
            <person name="Walden K."/>
            <person name="Dewoody J.A."/>
        </authorList>
    </citation>
    <scope>NUCLEOTIDE SEQUENCE [LARGE SCALE GENOMIC DNA]</scope>
    <source>
        <strain evidence="1">ER-17-0199</strain>
        <tissue evidence="1">Blubber</tissue>
    </source>
</reference>
<evidence type="ECO:0000313" key="2">
    <source>
        <dbReference type="Proteomes" id="UP001159641"/>
    </source>
</evidence>
<keyword evidence="2" id="KW-1185">Reference proteome</keyword>
<proteinExistence type="predicted"/>
<organism evidence="1 2">
    <name type="scientific">Eschrichtius robustus</name>
    <name type="common">California gray whale</name>
    <name type="synonym">Eschrichtius gibbosus</name>
    <dbReference type="NCBI Taxonomy" id="9764"/>
    <lineage>
        <taxon>Eukaryota</taxon>
        <taxon>Metazoa</taxon>
        <taxon>Chordata</taxon>
        <taxon>Craniata</taxon>
        <taxon>Vertebrata</taxon>
        <taxon>Euteleostomi</taxon>
        <taxon>Mammalia</taxon>
        <taxon>Eutheria</taxon>
        <taxon>Laurasiatheria</taxon>
        <taxon>Artiodactyla</taxon>
        <taxon>Whippomorpha</taxon>
        <taxon>Cetacea</taxon>
        <taxon>Mysticeti</taxon>
        <taxon>Eschrichtiidae</taxon>
        <taxon>Eschrichtius</taxon>
    </lineage>
</organism>